<dbReference type="RefSeq" id="WP_099249666.1">
    <property type="nucleotide sequence ID" value="NZ_FXXP01000005.1"/>
</dbReference>
<reference evidence="2" key="1">
    <citation type="submission" date="2017-05" db="EMBL/GenBank/DDBJ databases">
        <authorList>
            <person name="Rodrigo-Torres L."/>
            <person name="Arahal R. D."/>
            <person name="Lucena T."/>
        </authorList>
    </citation>
    <scope>NUCLEOTIDE SEQUENCE [LARGE SCALE GENOMIC DNA]</scope>
    <source>
        <strain evidence="2">CECT 8649</strain>
    </source>
</reference>
<dbReference type="Proteomes" id="UP000225972">
    <property type="component" value="Unassembled WGS sequence"/>
</dbReference>
<proteinExistence type="predicted"/>
<sequence>MAETLRAHGYTYRFSFWEEPEGDSRGDVWIQTDQGPLIVTDKTDSTSLRSHFPVQVYTLERKKLFKLRAADCDGTPAKRGLLGRFFG</sequence>
<organism evidence="1 2">
    <name type="scientific">Pelagimonas phthalicica</name>
    <dbReference type="NCBI Taxonomy" id="1037362"/>
    <lineage>
        <taxon>Bacteria</taxon>
        <taxon>Pseudomonadati</taxon>
        <taxon>Pseudomonadota</taxon>
        <taxon>Alphaproteobacteria</taxon>
        <taxon>Rhodobacterales</taxon>
        <taxon>Roseobacteraceae</taxon>
        <taxon>Pelagimonas</taxon>
    </lineage>
</organism>
<dbReference type="AlphaFoldDB" id="A0A238JL42"/>
<keyword evidence="2" id="KW-1185">Reference proteome</keyword>
<dbReference type="EMBL" id="FXXP01000005">
    <property type="protein sequence ID" value="SMX30516.1"/>
    <property type="molecule type" value="Genomic_DNA"/>
</dbReference>
<protein>
    <submittedName>
        <fullName evidence="1">Uncharacterized protein</fullName>
    </submittedName>
</protein>
<gene>
    <name evidence="1" type="ORF">TRP8649_04660</name>
</gene>
<evidence type="ECO:0000313" key="1">
    <source>
        <dbReference type="EMBL" id="SMX30516.1"/>
    </source>
</evidence>
<accession>A0A238JL42</accession>
<name>A0A238JL42_9RHOB</name>
<evidence type="ECO:0000313" key="2">
    <source>
        <dbReference type="Proteomes" id="UP000225972"/>
    </source>
</evidence>